<dbReference type="Pfam" id="PF03938">
    <property type="entry name" value="OmpH"/>
    <property type="match status" value="1"/>
</dbReference>
<dbReference type="SMART" id="SM00935">
    <property type="entry name" value="OmpH"/>
    <property type="match status" value="1"/>
</dbReference>
<gene>
    <name evidence="5" type="ORF">SAMN05661096_01475</name>
</gene>
<name>A0A1X7JA19_9BACT</name>
<reference evidence="6" key="1">
    <citation type="submission" date="2017-04" db="EMBL/GenBank/DDBJ databases">
        <authorList>
            <person name="Varghese N."/>
            <person name="Submissions S."/>
        </authorList>
    </citation>
    <scope>NUCLEOTIDE SEQUENCE [LARGE SCALE GENOMIC DNA]</scope>
    <source>
        <strain evidence="6">DSM 4125</strain>
    </source>
</reference>
<dbReference type="OrthoDB" id="1493480at2"/>
<organism evidence="5 6">
    <name type="scientific">Marivirga sericea</name>
    <dbReference type="NCBI Taxonomy" id="1028"/>
    <lineage>
        <taxon>Bacteria</taxon>
        <taxon>Pseudomonadati</taxon>
        <taxon>Bacteroidota</taxon>
        <taxon>Cytophagia</taxon>
        <taxon>Cytophagales</taxon>
        <taxon>Marivirgaceae</taxon>
        <taxon>Marivirga</taxon>
    </lineage>
</organism>
<feature type="coiled-coil region" evidence="3">
    <location>
        <begin position="54"/>
        <end position="110"/>
    </location>
</feature>
<comment type="similarity">
    <text evidence="1">Belongs to the Skp family.</text>
</comment>
<keyword evidence="2 4" id="KW-0732">Signal</keyword>
<dbReference type="InterPro" id="IPR005632">
    <property type="entry name" value="Chaperone_Skp"/>
</dbReference>
<dbReference type="PANTHER" id="PTHR35089">
    <property type="entry name" value="CHAPERONE PROTEIN SKP"/>
    <property type="match status" value="1"/>
</dbReference>
<dbReference type="Proteomes" id="UP000193804">
    <property type="component" value="Unassembled WGS sequence"/>
</dbReference>
<keyword evidence="3" id="KW-0175">Coiled coil</keyword>
<dbReference type="GO" id="GO:0005829">
    <property type="term" value="C:cytosol"/>
    <property type="evidence" value="ECO:0007669"/>
    <property type="project" value="TreeGrafter"/>
</dbReference>
<feature type="chain" id="PRO_5013027633" evidence="4">
    <location>
        <begin position="20"/>
        <end position="176"/>
    </location>
</feature>
<evidence type="ECO:0000256" key="2">
    <source>
        <dbReference type="ARBA" id="ARBA00022729"/>
    </source>
</evidence>
<dbReference type="PANTHER" id="PTHR35089:SF1">
    <property type="entry name" value="CHAPERONE PROTEIN SKP"/>
    <property type="match status" value="1"/>
</dbReference>
<evidence type="ECO:0000313" key="6">
    <source>
        <dbReference type="Proteomes" id="UP000193804"/>
    </source>
</evidence>
<evidence type="ECO:0000256" key="4">
    <source>
        <dbReference type="SAM" id="SignalP"/>
    </source>
</evidence>
<dbReference type="EMBL" id="FXAW01000002">
    <property type="protein sequence ID" value="SMG24659.1"/>
    <property type="molecule type" value="Genomic_DNA"/>
</dbReference>
<dbReference type="GO" id="GO:0050821">
    <property type="term" value="P:protein stabilization"/>
    <property type="evidence" value="ECO:0007669"/>
    <property type="project" value="TreeGrafter"/>
</dbReference>
<evidence type="ECO:0000313" key="5">
    <source>
        <dbReference type="EMBL" id="SMG24659.1"/>
    </source>
</evidence>
<accession>A0A1X7JA19</accession>
<protein>
    <submittedName>
        <fullName evidence="5">Periplasmic chaperone for outer membrane proteins Skp</fullName>
    </submittedName>
</protein>
<dbReference type="Gene3D" id="3.30.910.20">
    <property type="entry name" value="Skp domain"/>
    <property type="match status" value="1"/>
</dbReference>
<keyword evidence="6" id="KW-1185">Reference proteome</keyword>
<dbReference type="GO" id="GO:0051082">
    <property type="term" value="F:unfolded protein binding"/>
    <property type="evidence" value="ECO:0007669"/>
    <property type="project" value="InterPro"/>
</dbReference>
<sequence length="176" mass="19787">MKKGLILVLALGLFYTASAQDTKIGFTNADYVLSLMPESKEVQSQVEAYEKQFSNSIQQKYQDFQAQVAEYQQNAPTMTEQVRAEKEQELQGLQQSLQKFQQDAEQSIARKQQELYQPLYEKIQNAIDKVAEENGYSHVLRAEALLFIADEDSGDISELVLNKLGVEAPAASATDE</sequence>
<evidence type="ECO:0000256" key="1">
    <source>
        <dbReference type="ARBA" id="ARBA00009091"/>
    </source>
</evidence>
<proteinExistence type="inferred from homology"/>
<dbReference type="AlphaFoldDB" id="A0A1X7JA19"/>
<dbReference type="InterPro" id="IPR024930">
    <property type="entry name" value="Skp_dom_sf"/>
</dbReference>
<dbReference type="STRING" id="1028.SAMN05661096_01475"/>
<evidence type="ECO:0000256" key="3">
    <source>
        <dbReference type="SAM" id="Coils"/>
    </source>
</evidence>
<dbReference type="RefSeq" id="WP_085516407.1">
    <property type="nucleotide sequence ID" value="NZ_FXAW01000002.1"/>
</dbReference>
<feature type="signal peptide" evidence="4">
    <location>
        <begin position="1"/>
        <end position="19"/>
    </location>
</feature>
<dbReference type="SUPFAM" id="SSF111384">
    <property type="entry name" value="OmpH-like"/>
    <property type="match status" value="1"/>
</dbReference>